<sequence length="170" mass="18917">MANSHRRNNAIESPKSGSQVLSSPPELENHIVQYYKTLLLESVHWRPKLDALHFEAIDPQSFEKSVNATFIALIPKKHGASSIEDFRPISLVSSVYKIISKVLASIPILILDSVLIANECLDYRLREGSLGVLCKLDMEKVDCMDASLYFNHSVLVNSTPAGFFDSSRGL</sequence>
<dbReference type="PANTHER" id="PTHR46890">
    <property type="entry name" value="NON-LTR RETROLELEMENT REVERSE TRANSCRIPTASE-LIKE PROTEIN-RELATED"/>
    <property type="match status" value="1"/>
</dbReference>
<evidence type="ECO:0000313" key="3">
    <source>
        <dbReference type="Proteomes" id="UP000619265"/>
    </source>
</evidence>
<dbReference type="Proteomes" id="UP000619265">
    <property type="component" value="Unassembled WGS sequence"/>
</dbReference>
<evidence type="ECO:0000256" key="1">
    <source>
        <dbReference type="SAM" id="MobiDB-lite"/>
    </source>
</evidence>
<reference evidence="2" key="1">
    <citation type="submission" date="2015-10" db="EMBL/GenBank/DDBJ databases">
        <authorList>
            <person name="Martinez-Garcia P.J."/>
            <person name="Crepeau M.W."/>
            <person name="Puiu D."/>
            <person name="Gonzalez-Ibeas D."/>
            <person name="Whalen J."/>
            <person name="Stevens K."/>
            <person name="Paul R."/>
            <person name="Butterfield T."/>
            <person name="Britton M."/>
            <person name="Reagan R."/>
            <person name="Chakraborty S."/>
            <person name="Walawage S.L."/>
            <person name="Vasquez-Gross H.A."/>
            <person name="Cardeno C."/>
            <person name="Famula R."/>
            <person name="Pratt K."/>
            <person name="Kuruganti S."/>
            <person name="Aradhya M.K."/>
            <person name="Leslie C.A."/>
            <person name="Dandekar A.M."/>
            <person name="Salzberg S.L."/>
            <person name="Wegrzyn J.L."/>
            <person name="Langley C.H."/>
            <person name="Neale D.B."/>
        </authorList>
    </citation>
    <scope>NUCLEOTIDE SEQUENCE</scope>
    <source>
        <tissue evidence="2">Leaves</tissue>
    </source>
</reference>
<evidence type="ECO:0000313" key="2">
    <source>
        <dbReference type="EMBL" id="KAF5447045.1"/>
    </source>
</evidence>
<organism evidence="2 3">
    <name type="scientific">Juglans regia</name>
    <name type="common">English walnut</name>
    <dbReference type="NCBI Taxonomy" id="51240"/>
    <lineage>
        <taxon>Eukaryota</taxon>
        <taxon>Viridiplantae</taxon>
        <taxon>Streptophyta</taxon>
        <taxon>Embryophyta</taxon>
        <taxon>Tracheophyta</taxon>
        <taxon>Spermatophyta</taxon>
        <taxon>Magnoliopsida</taxon>
        <taxon>eudicotyledons</taxon>
        <taxon>Gunneridae</taxon>
        <taxon>Pentapetalae</taxon>
        <taxon>rosids</taxon>
        <taxon>fabids</taxon>
        <taxon>Fagales</taxon>
        <taxon>Juglandaceae</taxon>
        <taxon>Juglans</taxon>
    </lineage>
</organism>
<accession>A0A833UAC4</accession>
<dbReference type="EMBL" id="LIHL02000014">
    <property type="protein sequence ID" value="KAF5447045.1"/>
    <property type="molecule type" value="Genomic_DNA"/>
</dbReference>
<dbReference type="Gramene" id="Jr14_12260_p1">
    <property type="protein sequence ID" value="cds.Jr14_12260_p1"/>
    <property type="gene ID" value="Jr14_12260"/>
</dbReference>
<name>A0A833UAC4_JUGRE</name>
<gene>
    <name evidence="2" type="ORF">F2P56_032625</name>
</gene>
<reference evidence="2" key="2">
    <citation type="submission" date="2020-03" db="EMBL/GenBank/DDBJ databases">
        <title>Walnut 2.0.</title>
        <authorList>
            <person name="Marrano A."/>
            <person name="Britton M."/>
            <person name="Zimin A.V."/>
            <person name="Zaini P.A."/>
            <person name="Workman R."/>
            <person name="Puiu D."/>
            <person name="Bianco L."/>
            <person name="Allen B.J."/>
            <person name="Troggio M."/>
            <person name="Leslie C.A."/>
            <person name="Timp W."/>
            <person name="Dendekar A."/>
            <person name="Salzberg S.L."/>
            <person name="Neale D.B."/>
        </authorList>
    </citation>
    <scope>NUCLEOTIDE SEQUENCE</scope>
    <source>
        <tissue evidence="2">Leaves</tissue>
    </source>
</reference>
<dbReference type="AlphaFoldDB" id="A0A833UAC4"/>
<dbReference type="InterPro" id="IPR052343">
    <property type="entry name" value="Retrotransposon-Effector_Assoc"/>
</dbReference>
<comment type="caution">
    <text evidence="2">The sequence shown here is derived from an EMBL/GenBank/DDBJ whole genome shotgun (WGS) entry which is preliminary data.</text>
</comment>
<dbReference type="PANTHER" id="PTHR46890:SF48">
    <property type="entry name" value="RNA-DIRECTED DNA POLYMERASE"/>
    <property type="match status" value="1"/>
</dbReference>
<feature type="region of interest" description="Disordered" evidence="1">
    <location>
        <begin position="1"/>
        <end position="23"/>
    </location>
</feature>
<protein>
    <submittedName>
        <fullName evidence="2">Uncharacterized protein</fullName>
    </submittedName>
</protein>
<proteinExistence type="predicted"/>